<evidence type="ECO:0000313" key="1">
    <source>
        <dbReference type="EMBL" id="ARK30400.1"/>
    </source>
</evidence>
<dbReference type="Proteomes" id="UP000193006">
    <property type="component" value="Chromosome"/>
</dbReference>
<organism evidence="1 2">
    <name type="scientific">Halalkalibacter krulwichiae</name>
    <dbReference type="NCBI Taxonomy" id="199441"/>
    <lineage>
        <taxon>Bacteria</taxon>
        <taxon>Bacillati</taxon>
        <taxon>Bacillota</taxon>
        <taxon>Bacilli</taxon>
        <taxon>Bacillales</taxon>
        <taxon>Bacillaceae</taxon>
        <taxon>Halalkalibacter</taxon>
    </lineage>
</organism>
<sequence>MQKAQTGTNRKPVEIKEDQSILQSINDYYSRN</sequence>
<gene>
    <name evidence="1" type="ORF">BkAM31D_11490</name>
</gene>
<name>A0A1X9MCV4_9BACI</name>
<keyword evidence="2" id="KW-1185">Reference proteome</keyword>
<dbReference type="AlphaFoldDB" id="A0A1X9MCV4"/>
<protein>
    <submittedName>
        <fullName evidence="1">Uncharacterized protein</fullName>
    </submittedName>
</protein>
<reference evidence="1 2" key="1">
    <citation type="submission" date="2017-04" db="EMBL/GenBank/DDBJ databases">
        <title>Bacillus krulwichiae AM31D Genome sequencing and assembly.</title>
        <authorList>
            <person name="Krulwich T.A."/>
            <person name="Anastor L."/>
            <person name="Ehrlich R."/>
            <person name="Ehrlich G.D."/>
            <person name="Janto B."/>
        </authorList>
    </citation>
    <scope>NUCLEOTIDE SEQUENCE [LARGE SCALE GENOMIC DNA]</scope>
    <source>
        <strain evidence="1 2">AM31D</strain>
    </source>
</reference>
<accession>A0A1X9MCV4</accession>
<dbReference type="EMBL" id="CP020814">
    <property type="protein sequence ID" value="ARK30400.1"/>
    <property type="molecule type" value="Genomic_DNA"/>
</dbReference>
<evidence type="ECO:0000313" key="2">
    <source>
        <dbReference type="Proteomes" id="UP000193006"/>
    </source>
</evidence>
<dbReference type="KEGG" id="bkw:BkAM31D_11490"/>
<proteinExistence type="predicted"/>